<dbReference type="InterPro" id="IPR036939">
    <property type="entry name" value="Cu2_ascorb_mOase_N_sf"/>
</dbReference>
<reference evidence="2" key="3">
    <citation type="submission" date="2023-05" db="EMBL/GenBank/DDBJ databases">
        <authorList>
            <person name="Smith C.H."/>
        </authorList>
    </citation>
    <scope>NUCLEOTIDE SEQUENCE</scope>
    <source>
        <strain evidence="2">CHS0354</strain>
        <tissue evidence="2">Mantle</tissue>
    </source>
</reference>
<dbReference type="Gene3D" id="2.60.120.310">
    <property type="entry name" value="Copper type II, ascorbate-dependent monooxygenase, N-terminal domain"/>
    <property type="match status" value="1"/>
</dbReference>
<protein>
    <recommendedName>
        <fullName evidence="1">Copper type II ascorbate-dependent monooxygenase N-terminal domain-containing protein</fullName>
    </recommendedName>
</protein>
<sequence>MIQDFGVHVVCSEQKTIGRHFALRYAQLVPDDTKYHAIAFEPIIYNKDLVHHIILFGCSFHIEDLKPHPCGKLDNRCNTWLVQWSVGMEDRICAPPSGGMPFGKNIFSYLSIQVHWNNDGEELNITVPFTF</sequence>
<dbReference type="SUPFAM" id="SSF49742">
    <property type="entry name" value="PHM/PNGase F"/>
    <property type="match status" value="1"/>
</dbReference>
<gene>
    <name evidence="2" type="ORF">CHS0354_035818</name>
</gene>
<dbReference type="GO" id="GO:0005507">
    <property type="term" value="F:copper ion binding"/>
    <property type="evidence" value="ECO:0007669"/>
    <property type="project" value="InterPro"/>
</dbReference>
<dbReference type="InterPro" id="IPR000945">
    <property type="entry name" value="DBH-like"/>
</dbReference>
<reference evidence="2" key="2">
    <citation type="journal article" date="2021" name="Genome Biol. Evol.">
        <title>Developing a high-quality reference genome for a parasitic bivalve with doubly uniparental inheritance (Bivalvia: Unionida).</title>
        <authorList>
            <person name="Smith C.H."/>
        </authorList>
    </citation>
    <scope>NUCLEOTIDE SEQUENCE</scope>
    <source>
        <strain evidence="2">CHS0354</strain>
        <tissue evidence="2">Mantle</tissue>
    </source>
</reference>
<accession>A0AAE0W447</accession>
<comment type="caution">
    <text evidence="2">The sequence shown here is derived from an EMBL/GenBank/DDBJ whole genome shotgun (WGS) entry which is preliminary data.</text>
</comment>
<evidence type="ECO:0000313" key="2">
    <source>
        <dbReference type="EMBL" id="KAK3599580.1"/>
    </source>
</evidence>
<dbReference type="InterPro" id="IPR000323">
    <property type="entry name" value="Cu2_ascorb_mOase_N"/>
</dbReference>
<evidence type="ECO:0000259" key="1">
    <source>
        <dbReference type="Pfam" id="PF01082"/>
    </source>
</evidence>
<evidence type="ECO:0000313" key="3">
    <source>
        <dbReference type="Proteomes" id="UP001195483"/>
    </source>
</evidence>
<organism evidence="2 3">
    <name type="scientific">Potamilus streckersoni</name>
    <dbReference type="NCBI Taxonomy" id="2493646"/>
    <lineage>
        <taxon>Eukaryota</taxon>
        <taxon>Metazoa</taxon>
        <taxon>Spiralia</taxon>
        <taxon>Lophotrochozoa</taxon>
        <taxon>Mollusca</taxon>
        <taxon>Bivalvia</taxon>
        <taxon>Autobranchia</taxon>
        <taxon>Heteroconchia</taxon>
        <taxon>Palaeoheterodonta</taxon>
        <taxon>Unionida</taxon>
        <taxon>Unionoidea</taxon>
        <taxon>Unionidae</taxon>
        <taxon>Ambleminae</taxon>
        <taxon>Lampsilini</taxon>
        <taxon>Potamilus</taxon>
    </lineage>
</organism>
<name>A0AAE0W447_9BIVA</name>
<dbReference type="InterPro" id="IPR008977">
    <property type="entry name" value="PHM/PNGase_F_dom_sf"/>
</dbReference>
<feature type="domain" description="Copper type II ascorbate-dependent monooxygenase N-terminal" evidence="1">
    <location>
        <begin position="27"/>
        <end position="119"/>
    </location>
</feature>
<dbReference type="Proteomes" id="UP001195483">
    <property type="component" value="Unassembled WGS sequence"/>
</dbReference>
<dbReference type="EMBL" id="JAEAOA010002091">
    <property type="protein sequence ID" value="KAK3599580.1"/>
    <property type="molecule type" value="Genomic_DNA"/>
</dbReference>
<dbReference type="Pfam" id="PF01082">
    <property type="entry name" value="Cu2_monooxygen"/>
    <property type="match status" value="1"/>
</dbReference>
<dbReference type="GO" id="GO:0004500">
    <property type="term" value="F:dopamine beta-monooxygenase activity"/>
    <property type="evidence" value="ECO:0007669"/>
    <property type="project" value="InterPro"/>
</dbReference>
<reference evidence="2" key="1">
    <citation type="journal article" date="2021" name="Genome Biol. Evol.">
        <title>A High-Quality Reference Genome for a Parasitic Bivalve with Doubly Uniparental Inheritance (Bivalvia: Unionida).</title>
        <authorList>
            <person name="Smith C.H."/>
        </authorList>
    </citation>
    <scope>NUCLEOTIDE SEQUENCE</scope>
    <source>
        <strain evidence="2">CHS0354</strain>
    </source>
</reference>
<dbReference type="PANTHER" id="PTHR10157:SF23">
    <property type="entry name" value="MOXD1 HOMOLOG 1"/>
    <property type="match status" value="1"/>
</dbReference>
<proteinExistence type="predicted"/>
<dbReference type="AlphaFoldDB" id="A0AAE0W447"/>
<keyword evidence="3" id="KW-1185">Reference proteome</keyword>
<dbReference type="PANTHER" id="PTHR10157">
    <property type="entry name" value="DOPAMINE BETA HYDROXYLASE RELATED"/>
    <property type="match status" value="1"/>
</dbReference>